<comment type="caution">
    <text evidence="6">The sequence shown here is derived from an EMBL/GenBank/DDBJ whole genome shotgun (WGS) entry which is preliminary data.</text>
</comment>
<dbReference type="PANTHER" id="PTHR30055:SF234">
    <property type="entry name" value="HTH-TYPE TRANSCRIPTIONAL REGULATOR BETI"/>
    <property type="match status" value="1"/>
</dbReference>
<dbReference type="SUPFAM" id="SSF46689">
    <property type="entry name" value="Homeodomain-like"/>
    <property type="match status" value="1"/>
</dbReference>
<name>A0ABN2RYQ0_9PSEU</name>
<dbReference type="PROSITE" id="PS50977">
    <property type="entry name" value="HTH_TETR_2"/>
    <property type="match status" value="1"/>
</dbReference>
<dbReference type="InterPro" id="IPR009057">
    <property type="entry name" value="Homeodomain-like_sf"/>
</dbReference>
<evidence type="ECO:0000256" key="3">
    <source>
        <dbReference type="ARBA" id="ARBA00023163"/>
    </source>
</evidence>
<dbReference type="PANTHER" id="PTHR30055">
    <property type="entry name" value="HTH-TYPE TRANSCRIPTIONAL REGULATOR RUTR"/>
    <property type="match status" value="1"/>
</dbReference>
<dbReference type="InterPro" id="IPR050109">
    <property type="entry name" value="HTH-type_TetR-like_transc_reg"/>
</dbReference>
<accession>A0ABN2RYQ0</accession>
<feature type="DNA-binding region" description="H-T-H motif" evidence="4">
    <location>
        <begin position="38"/>
        <end position="57"/>
    </location>
</feature>
<dbReference type="EMBL" id="BAAANN010000029">
    <property type="protein sequence ID" value="GAA1977310.1"/>
    <property type="molecule type" value="Genomic_DNA"/>
</dbReference>
<organism evidence="6 7">
    <name type="scientific">Amycolatopsis minnesotensis</name>
    <dbReference type="NCBI Taxonomy" id="337894"/>
    <lineage>
        <taxon>Bacteria</taxon>
        <taxon>Bacillati</taxon>
        <taxon>Actinomycetota</taxon>
        <taxon>Actinomycetes</taxon>
        <taxon>Pseudonocardiales</taxon>
        <taxon>Pseudonocardiaceae</taxon>
        <taxon>Amycolatopsis</taxon>
    </lineage>
</organism>
<evidence type="ECO:0000256" key="1">
    <source>
        <dbReference type="ARBA" id="ARBA00023015"/>
    </source>
</evidence>
<dbReference type="RefSeq" id="WP_344426705.1">
    <property type="nucleotide sequence ID" value="NZ_BAAANN010000029.1"/>
</dbReference>
<reference evidence="6 7" key="1">
    <citation type="journal article" date="2019" name="Int. J. Syst. Evol. Microbiol.">
        <title>The Global Catalogue of Microorganisms (GCM) 10K type strain sequencing project: providing services to taxonomists for standard genome sequencing and annotation.</title>
        <authorList>
            <consortium name="The Broad Institute Genomics Platform"/>
            <consortium name="The Broad Institute Genome Sequencing Center for Infectious Disease"/>
            <person name="Wu L."/>
            <person name="Ma J."/>
        </authorList>
    </citation>
    <scope>NUCLEOTIDE SEQUENCE [LARGE SCALE GENOMIC DNA]</scope>
    <source>
        <strain evidence="6 7">JCM 14545</strain>
    </source>
</reference>
<dbReference type="Gene3D" id="1.10.357.10">
    <property type="entry name" value="Tetracycline Repressor, domain 2"/>
    <property type="match status" value="1"/>
</dbReference>
<keyword evidence="2 4" id="KW-0238">DNA-binding</keyword>
<sequence>MDAQPEIGRRERKKAQTRQAISEAALALFLERGYDQVSVKEIADAADVAVTTLFKHFPGKEAMVFDEDSAHEAALVAAVRDRPAGQPVLEALREFMHGGRLLTARKGKGIRAFLELISSTPVLREYAHRMWMRHEAALADAIAEAVGKPSGDIAATSLAHFALESSRFAGEQKDPKRALDETFDLLARGWGAEFG</sequence>
<keyword evidence="1" id="KW-0805">Transcription regulation</keyword>
<protein>
    <submittedName>
        <fullName evidence="6">TetR/AcrR family transcriptional regulator</fullName>
    </submittedName>
</protein>
<dbReference type="Proteomes" id="UP001501116">
    <property type="component" value="Unassembled WGS sequence"/>
</dbReference>
<dbReference type="PRINTS" id="PR00455">
    <property type="entry name" value="HTHTETR"/>
</dbReference>
<gene>
    <name evidence="6" type="ORF">GCM10009754_61430</name>
</gene>
<evidence type="ECO:0000256" key="2">
    <source>
        <dbReference type="ARBA" id="ARBA00023125"/>
    </source>
</evidence>
<feature type="domain" description="HTH tetR-type" evidence="5">
    <location>
        <begin position="15"/>
        <end position="75"/>
    </location>
</feature>
<keyword evidence="3" id="KW-0804">Transcription</keyword>
<dbReference type="Gene3D" id="1.10.10.60">
    <property type="entry name" value="Homeodomain-like"/>
    <property type="match status" value="1"/>
</dbReference>
<dbReference type="PROSITE" id="PS01081">
    <property type="entry name" value="HTH_TETR_1"/>
    <property type="match status" value="1"/>
</dbReference>
<dbReference type="InterPro" id="IPR001647">
    <property type="entry name" value="HTH_TetR"/>
</dbReference>
<evidence type="ECO:0000256" key="4">
    <source>
        <dbReference type="PROSITE-ProRule" id="PRU00335"/>
    </source>
</evidence>
<evidence type="ECO:0000259" key="5">
    <source>
        <dbReference type="PROSITE" id="PS50977"/>
    </source>
</evidence>
<dbReference type="InterPro" id="IPR023772">
    <property type="entry name" value="DNA-bd_HTH_TetR-type_CS"/>
</dbReference>
<dbReference type="Pfam" id="PF17754">
    <property type="entry name" value="TetR_C_14"/>
    <property type="match status" value="1"/>
</dbReference>
<dbReference type="Pfam" id="PF00440">
    <property type="entry name" value="TetR_N"/>
    <property type="match status" value="1"/>
</dbReference>
<dbReference type="InterPro" id="IPR041347">
    <property type="entry name" value="MftR_C"/>
</dbReference>
<evidence type="ECO:0000313" key="7">
    <source>
        <dbReference type="Proteomes" id="UP001501116"/>
    </source>
</evidence>
<evidence type="ECO:0000313" key="6">
    <source>
        <dbReference type="EMBL" id="GAA1977310.1"/>
    </source>
</evidence>
<proteinExistence type="predicted"/>
<keyword evidence="7" id="KW-1185">Reference proteome</keyword>